<dbReference type="PANTHER" id="PTHR31893">
    <property type="entry name" value="TRANSMEMBRANE PROTEIN 151 HOMOLOG"/>
    <property type="match status" value="1"/>
</dbReference>
<keyword evidence="7" id="KW-1185">Reference proteome</keyword>
<sequence>MRETQPVIWWKAVCYHYVRRTRHVTRYRNGDAYTTTQVYYERVNSHGSGASFAYTNCGVKDISKKPLLNPHLLANHAIEGTLYYMQQALHWFQIQCTRLPTTEACSFKPYRTDMECAMVQLSC</sequence>
<organism evidence="6 7">
    <name type="scientific">Araneus ventricosus</name>
    <name type="common">Orbweaver spider</name>
    <name type="synonym">Epeira ventricosa</name>
    <dbReference type="NCBI Taxonomy" id="182803"/>
    <lineage>
        <taxon>Eukaryota</taxon>
        <taxon>Metazoa</taxon>
        <taxon>Ecdysozoa</taxon>
        <taxon>Arthropoda</taxon>
        <taxon>Chelicerata</taxon>
        <taxon>Arachnida</taxon>
        <taxon>Araneae</taxon>
        <taxon>Araneomorphae</taxon>
        <taxon>Entelegynae</taxon>
        <taxon>Araneoidea</taxon>
        <taxon>Araneidae</taxon>
        <taxon>Araneus</taxon>
    </lineage>
</organism>
<dbReference type="EMBL" id="BGPR01000102">
    <property type="protein sequence ID" value="GBL94368.1"/>
    <property type="molecule type" value="Genomic_DNA"/>
</dbReference>
<comment type="similarity">
    <text evidence="2">Belongs to the TMEM151 family.</text>
</comment>
<dbReference type="OrthoDB" id="190434at2759"/>
<keyword evidence="3" id="KW-0812">Transmembrane</keyword>
<gene>
    <name evidence="6" type="ORF">AVEN_7344_1</name>
</gene>
<comment type="subcellular location">
    <subcellularLocation>
        <location evidence="1">Membrane</location>
        <topology evidence="1">Multi-pass membrane protein</topology>
    </subcellularLocation>
</comment>
<dbReference type="Pfam" id="PF14857">
    <property type="entry name" value="TMEM151"/>
    <property type="match status" value="1"/>
</dbReference>
<keyword evidence="5" id="KW-0472">Membrane</keyword>
<comment type="caution">
    <text evidence="6">The sequence shown here is derived from an EMBL/GenBank/DDBJ whole genome shotgun (WGS) entry which is preliminary data.</text>
</comment>
<reference evidence="6 7" key="1">
    <citation type="journal article" date="2019" name="Sci. Rep.">
        <title>Orb-weaving spider Araneus ventricosus genome elucidates the spidroin gene catalogue.</title>
        <authorList>
            <person name="Kono N."/>
            <person name="Nakamura H."/>
            <person name="Ohtoshi R."/>
            <person name="Moran D.A.P."/>
            <person name="Shinohara A."/>
            <person name="Yoshida Y."/>
            <person name="Fujiwara M."/>
            <person name="Mori M."/>
            <person name="Tomita M."/>
            <person name="Arakawa K."/>
        </authorList>
    </citation>
    <scope>NUCLEOTIDE SEQUENCE [LARGE SCALE GENOMIC DNA]</scope>
</reference>
<protein>
    <submittedName>
        <fullName evidence="6">Uncharacterized protein</fullName>
    </submittedName>
</protein>
<dbReference type="GO" id="GO:0016020">
    <property type="term" value="C:membrane"/>
    <property type="evidence" value="ECO:0007669"/>
    <property type="project" value="UniProtKB-SubCell"/>
</dbReference>
<keyword evidence="4" id="KW-1133">Transmembrane helix</keyword>
<evidence type="ECO:0000256" key="4">
    <source>
        <dbReference type="ARBA" id="ARBA00022989"/>
    </source>
</evidence>
<evidence type="ECO:0000313" key="6">
    <source>
        <dbReference type="EMBL" id="GBL94368.1"/>
    </source>
</evidence>
<evidence type="ECO:0000313" key="7">
    <source>
        <dbReference type="Proteomes" id="UP000499080"/>
    </source>
</evidence>
<name>A0A4Y2BQP1_ARAVE</name>
<evidence type="ECO:0000256" key="3">
    <source>
        <dbReference type="ARBA" id="ARBA00022692"/>
    </source>
</evidence>
<evidence type="ECO:0000256" key="1">
    <source>
        <dbReference type="ARBA" id="ARBA00004141"/>
    </source>
</evidence>
<dbReference type="AlphaFoldDB" id="A0A4Y2BQP1"/>
<dbReference type="PANTHER" id="PTHR31893:SF5">
    <property type="entry name" value="TRANSMEMBRANE PROTEIN 151 HOMOLOG"/>
    <property type="match status" value="1"/>
</dbReference>
<accession>A0A4Y2BQP1</accession>
<evidence type="ECO:0000256" key="2">
    <source>
        <dbReference type="ARBA" id="ARBA00009583"/>
    </source>
</evidence>
<proteinExistence type="inferred from homology"/>
<evidence type="ECO:0000256" key="5">
    <source>
        <dbReference type="ARBA" id="ARBA00023136"/>
    </source>
</evidence>
<dbReference type="InterPro" id="IPR026767">
    <property type="entry name" value="Tmem151"/>
</dbReference>
<dbReference type="Proteomes" id="UP000499080">
    <property type="component" value="Unassembled WGS sequence"/>
</dbReference>